<dbReference type="SUPFAM" id="SSF53850">
    <property type="entry name" value="Periplasmic binding protein-like II"/>
    <property type="match status" value="1"/>
</dbReference>
<dbReference type="Proteomes" id="UP001589789">
    <property type="component" value="Unassembled WGS sequence"/>
</dbReference>
<dbReference type="PIRSF" id="PIRSF017082">
    <property type="entry name" value="YflP"/>
    <property type="match status" value="1"/>
</dbReference>
<proteinExistence type="inferred from homology"/>
<sequence>MDQRNSFGALSRRAALLAAPALAAPFVARAQGVFPNRPIRIIVPFPAGGATDLTARVVAERMPALLGQGGEPSRFPVVVDNRPGAGGNLGSDAVAKADPDGHTILCCTIGTASINQFLYSRLPYDPTRDLASLALVNEVANGIVVAQDSPLRTLADLLAAAKARPGELNYGTPGNGTSGHLCGEYLKTKAGVNLTHIPYRGTSGVIPDVLGGRVEVAIDNLPGYLPHIREGRMRCLAVTSSARWFSLPEVPTVIEAGVPEFEAVAWFGFQAPARIPAPVQERLADAILGAVAEPATAERLRDIGSAPRPLGPRAFDRYIEAENNKWREVVRAAGAKLD</sequence>
<keyword evidence="4" id="KW-1185">Reference proteome</keyword>
<feature type="signal peptide" evidence="2">
    <location>
        <begin position="1"/>
        <end position="23"/>
    </location>
</feature>
<feature type="chain" id="PRO_5045730088" evidence="2">
    <location>
        <begin position="24"/>
        <end position="338"/>
    </location>
</feature>
<gene>
    <name evidence="3" type="ORF">ACFFIC_25390</name>
</gene>
<accession>A0ABV6J1N9</accession>
<dbReference type="CDD" id="cd13578">
    <property type="entry name" value="PBP2_Bug27"/>
    <property type="match status" value="1"/>
</dbReference>
<dbReference type="Gene3D" id="3.40.190.10">
    <property type="entry name" value="Periplasmic binding protein-like II"/>
    <property type="match status" value="1"/>
</dbReference>
<dbReference type="PANTHER" id="PTHR42928:SF5">
    <property type="entry name" value="BLR1237 PROTEIN"/>
    <property type="match status" value="1"/>
</dbReference>
<dbReference type="RefSeq" id="WP_377055645.1">
    <property type="nucleotide sequence ID" value="NZ_JBHLVZ010000084.1"/>
</dbReference>
<keyword evidence="2" id="KW-0732">Signal</keyword>
<comment type="similarity">
    <text evidence="1">Belongs to the UPF0065 (bug) family.</text>
</comment>
<dbReference type="EMBL" id="JBHLVZ010000084">
    <property type="protein sequence ID" value="MFC0388855.1"/>
    <property type="molecule type" value="Genomic_DNA"/>
</dbReference>
<reference evidence="3 4" key="1">
    <citation type="submission" date="2024-09" db="EMBL/GenBank/DDBJ databases">
        <authorList>
            <person name="Sun Q."/>
            <person name="Mori K."/>
        </authorList>
    </citation>
    <scope>NUCLEOTIDE SEQUENCE [LARGE SCALE GENOMIC DNA]</scope>
    <source>
        <strain evidence="3 4">CCM 7468</strain>
    </source>
</reference>
<evidence type="ECO:0000256" key="1">
    <source>
        <dbReference type="ARBA" id="ARBA00006987"/>
    </source>
</evidence>
<evidence type="ECO:0000313" key="4">
    <source>
        <dbReference type="Proteomes" id="UP001589789"/>
    </source>
</evidence>
<dbReference type="Pfam" id="PF03401">
    <property type="entry name" value="TctC"/>
    <property type="match status" value="1"/>
</dbReference>
<organism evidence="3 4">
    <name type="scientific">Muricoccus vinaceus</name>
    <dbReference type="NCBI Taxonomy" id="424704"/>
    <lineage>
        <taxon>Bacteria</taxon>
        <taxon>Pseudomonadati</taxon>
        <taxon>Pseudomonadota</taxon>
        <taxon>Alphaproteobacteria</taxon>
        <taxon>Acetobacterales</taxon>
        <taxon>Roseomonadaceae</taxon>
        <taxon>Muricoccus</taxon>
    </lineage>
</organism>
<dbReference type="InterPro" id="IPR042100">
    <property type="entry name" value="Bug_dom1"/>
</dbReference>
<protein>
    <submittedName>
        <fullName evidence="3">Bug family tripartite tricarboxylate transporter substrate binding protein</fullName>
    </submittedName>
</protein>
<evidence type="ECO:0000313" key="3">
    <source>
        <dbReference type="EMBL" id="MFC0388855.1"/>
    </source>
</evidence>
<dbReference type="InterPro" id="IPR005064">
    <property type="entry name" value="BUG"/>
</dbReference>
<evidence type="ECO:0000256" key="2">
    <source>
        <dbReference type="SAM" id="SignalP"/>
    </source>
</evidence>
<dbReference type="Gene3D" id="3.40.190.150">
    <property type="entry name" value="Bordetella uptake gene, domain 1"/>
    <property type="match status" value="1"/>
</dbReference>
<comment type="caution">
    <text evidence="3">The sequence shown here is derived from an EMBL/GenBank/DDBJ whole genome shotgun (WGS) entry which is preliminary data.</text>
</comment>
<dbReference type="PANTHER" id="PTHR42928">
    <property type="entry name" value="TRICARBOXYLATE-BINDING PROTEIN"/>
    <property type="match status" value="1"/>
</dbReference>
<name>A0ABV6J1N9_9PROT</name>